<organism evidence="2 3">
    <name type="scientific">Portunus trituberculatus</name>
    <name type="common">Swimming crab</name>
    <name type="synonym">Neptunus trituberculatus</name>
    <dbReference type="NCBI Taxonomy" id="210409"/>
    <lineage>
        <taxon>Eukaryota</taxon>
        <taxon>Metazoa</taxon>
        <taxon>Ecdysozoa</taxon>
        <taxon>Arthropoda</taxon>
        <taxon>Crustacea</taxon>
        <taxon>Multicrustacea</taxon>
        <taxon>Malacostraca</taxon>
        <taxon>Eumalacostraca</taxon>
        <taxon>Eucarida</taxon>
        <taxon>Decapoda</taxon>
        <taxon>Pleocyemata</taxon>
        <taxon>Brachyura</taxon>
        <taxon>Eubrachyura</taxon>
        <taxon>Portunoidea</taxon>
        <taxon>Portunidae</taxon>
        <taxon>Portuninae</taxon>
        <taxon>Portunus</taxon>
    </lineage>
</organism>
<dbReference type="Proteomes" id="UP000324222">
    <property type="component" value="Unassembled WGS sequence"/>
</dbReference>
<gene>
    <name evidence="2" type="ORF">E2C01_032066</name>
</gene>
<evidence type="ECO:0000256" key="1">
    <source>
        <dbReference type="SAM" id="MobiDB-lite"/>
    </source>
</evidence>
<reference evidence="2 3" key="1">
    <citation type="submission" date="2019-05" db="EMBL/GenBank/DDBJ databases">
        <title>Another draft genome of Portunus trituberculatus and its Hox gene families provides insights of decapod evolution.</title>
        <authorList>
            <person name="Jeong J.-H."/>
            <person name="Song I."/>
            <person name="Kim S."/>
            <person name="Choi T."/>
            <person name="Kim D."/>
            <person name="Ryu S."/>
            <person name="Kim W."/>
        </authorList>
    </citation>
    <scope>NUCLEOTIDE SEQUENCE [LARGE SCALE GENOMIC DNA]</scope>
    <source>
        <tissue evidence="2">Muscle</tissue>
    </source>
</reference>
<dbReference type="EMBL" id="VSRR010004101">
    <property type="protein sequence ID" value="MPC38557.1"/>
    <property type="molecule type" value="Genomic_DNA"/>
</dbReference>
<keyword evidence="3" id="KW-1185">Reference proteome</keyword>
<evidence type="ECO:0000313" key="2">
    <source>
        <dbReference type="EMBL" id="MPC38557.1"/>
    </source>
</evidence>
<name>A0A5B7EZB9_PORTR</name>
<feature type="region of interest" description="Disordered" evidence="1">
    <location>
        <begin position="1"/>
        <end position="24"/>
    </location>
</feature>
<proteinExistence type="predicted"/>
<sequence length="235" mass="24046">MRSHTPPTHLQPLASAPGVPTSKSGLEAPSALAKLLLESRGGVSSSGLVKGGGGGVGDSTPNSHYLTLSALLSGSSTTTVKDKLTHAQLSTVLCRKLNFLMFLKHGLFMILECLSSCSPYLHLQSVLPAPPVAASRGRRGVVTLNARGATSRGPSLCVLGVGISGIAPENARCHRGRNTRSIAVTESAAAVLCAPAARPARQSDNISASLAGETLLKTPLVISVALESGRVVVTD</sequence>
<protein>
    <submittedName>
        <fullName evidence="2">Uncharacterized protein</fullName>
    </submittedName>
</protein>
<dbReference type="OrthoDB" id="432970at2759"/>
<accession>A0A5B7EZB9</accession>
<comment type="caution">
    <text evidence="2">The sequence shown here is derived from an EMBL/GenBank/DDBJ whole genome shotgun (WGS) entry which is preliminary data.</text>
</comment>
<evidence type="ECO:0000313" key="3">
    <source>
        <dbReference type="Proteomes" id="UP000324222"/>
    </source>
</evidence>
<dbReference type="AlphaFoldDB" id="A0A5B7EZB9"/>